<evidence type="ECO:0000313" key="1">
    <source>
        <dbReference type="EMBL" id="SVC53238.1"/>
    </source>
</evidence>
<dbReference type="AlphaFoldDB" id="A0A382MY46"/>
<organism evidence="1">
    <name type="scientific">marine metagenome</name>
    <dbReference type="NCBI Taxonomy" id="408172"/>
    <lineage>
        <taxon>unclassified sequences</taxon>
        <taxon>metagenomes</taxon>
        <taxon>ecological metagenomes</taxon>
    </lineage>
</organism>
<gene>
    <name evidence="1" type="ORF">METZ01_LOCUS306092</name>
</gene>
<sequence length="33" mass="3818">MIHEMFEMCSTSEVNPTVYINNEKITTETAILK</sequence>
<name>A0A382MY46_9ZZZZ</name>
<accession>A0A382MY46</accession>
<proteinExistence type="predicted"/>
<protein>
    <submittedName>
        <fullName evidence="1">Uncharacterized protein</fullName>
    </submittedName>
</protein>
<dbReference type="EMBL" id="UINC01096394">
    <property type="protein sequence ID" value="SVC53238.1"/>
    <property type="molecule type" value="Genomic_DNA"/>
</dbReference>
<reference evidence="1" key="1">
    <citation type="submission" date="2018-05" db="EMBL/GenBank/DDBJ databases">
        <authorList>
            <person name="Lanie J.A."/>
            <person name="Ng W.-L."/>
            <person name="Kazmierczak K.M."/>
            <person name="Andrzejewski T.M."/>
            <person name="Davidsen T.M."/>
            <person name="Wayne K.J."/>
            <person name="Tettelin H."/>
            <person name="Glass J.I."/>
            <person name="Rusch D."/>
            <person name="Podicherti R."/>
            <person name="Tsui H.-C.T."/>
            <person name="Winkler M.E."/>
        </authorList>
    </citation>
    <scope>NUCLEOTIDE SEQUENCE</scope>
</reference>